<keyword evidence="3" id="KW-1185">Reference proteome</keyword>
<evidence type="ECO:0000313" key="2">
    <source>
        <dbReference type="EMBL" id="CBA14761.1"/>
    </source>
</evidence>
<sequence>MSILSVLTIKPVLYAAGLLAVLCLGEGVALRTQAALHRAAITKVKADLDRWRNDAAVARAKESELIEANDGWQITAEKLHIRLEEEQRQCVALAARNDKAIAAAKADAADADAALKSFVARYDAAVHKPDCASALHALTTSCHSLEGY</sequence>
<dbReference type="KEGG" id="xal:XALC_0216"/>
<dbReference type="Proteomes" id="UP000001890">
    <property type="component" value="Chromosome"/>
</dbReference>
<accession>D2U9V0</accession>
<evidence type="ECO:0000256" key="1">
    <source>
        <dbReference type="SAM" id="Coils"/>
    </source>
</evidence>
<reference evidence="2 3" key="1">
    <citation type="journal article" date="2009" name="BMC Genomics">
        <title>The complete genome sequence of Xanthomonas albilineans provides new insights into the reductive genome evolution of the xylem-limited Xanthomonadaceae.</title>
        <authorList>
            <person name="Pieretti I."/>
            <person name="Royer M."/>
            <person name="Barbe V."/>
            <person name="Carrere S."/>
            <person name="Koebnik R."/>
            <person name="Cociancich S."/>
            <person name="Couloux A."/>
            <person name="Darrasse A."/>
            <person name="Gouzy J."/>
            <person name="Jacques M.A."/>
            <person name="Lauber E."/>
            <person name="Manceau C."/>
            <person name="Mangenot S."/>
            <person name="Poussier S."/>
            <person name="Segurens B."/>
            <person name="Szurek B."/>
            <person name="Verdier V."/>
            <person name="Arlat M."/>
            <person name="Rott P."/>
        </authorList>
    </citation>
    <scope>NUCLEOTIDE SEQUENCE [LARGE SCALE GENOMIC DNA]</scope>
    <source>
        <strain evidence="3">GPE PC73 / CFBP 7063</strain>
    </source>
</reference>
<dbReference type="EMBL" id="FP565176">
    <property type="protein sequence ID" value="CBA14761.1"/>
    <property type="molecule type" value="Genomic_DNA"/>
</dbReference>
<dbReference type="STRING" id="380358.XALC_0216"/>
<dbReference type="OrthoDB" id="9998011at2"/>
<proteinExistence type="predicted"/>
<evidence type="ECO:0000313" key="3">
    <source>
        <dbReference type="Proteomes" id="UP000001890"/>
    </source>
</evidence>
<protein>
    <submittedName>
        <fullName evidence="2">Uncharacterized protein</fullName>
    </submittedName>
</protein>
<feature type="coiled-coil region" evidence="1">
    <location>
        <begin position="76"/>
        <end position="103"/>
    </location>
</feature>
<dbReference type="RefSeq" id="WP_012914779.1">
    <property type="nucleotide sequence ID" value="NC_013722.1"/>
</dbReference>
<organism evidence="2 3">
    <name type="scientific">Xanthomonas albilineans (strain GPE PC73 / CFBP 7063)</name>
    <dbReference type="NCBI Taxonomy" id="380358"/>
    <lineage>
        <taxon>Bacteria</taxon>
        <taxon>Pseudomonadati</taxon>
        <taxon>Pseudomonadota</taxon>
        <taxon>Gammaproteobacteria</taxon>
        <taxon>Lysobacterales</taxon>
        <taxon>Lysobacteraceae</taxon>
        <taxon>Xanthomonas</taxon>
    </lineage>
</organism>
<dbReference type="PATRIC" id="fig|29447.3.peg.223"/>
<name>D2U9V0_XANAP</name>
<gene>
    <name evidence="2" type="ordered locus">XALc_0216</name>
</gene>
<keyword evidence="1" id="KW-0175">Coiled coil</keyword>
<dbReference type="AlphaFoldDB" id="D2U9V0"/>